<evidence type="ECO:0000313" key="3">
    <source>
        <dbReference type="Proteomes" id="UP001621714"/>
    </source>
</evidence>
<keyword evidence="1" id="KW-0812">Transmembrane</keyword>
<evidence type="ECO:0008006" key="4">
    <source>
        <dbReference type="Google" id="ProtNLM"/>
    </source>
</evidence>
<feature type="transmembrane region" description="Helical" evidence="1">
    <location>
        <begin position="249"/>
        <end position="271"/>
    </location>
</feature>
<comment type="caution">
    <text evidence="2">The sequence shown here is derived from an EMBL/GenBank/DDBJ whole genome shotgun (WGS) entry which is preliminary data.</text>
</comment>
<feature type="transmembrane region" description="Helical" evidence="1">
    <location>
        <begin position="92"/>
        <end position="111"/>
    </location>
</feature>
<accession>A0ABW8PWA7</accession>
<evidence type="ECO:0000313" key="2">
    <source>
        <dbReference type="EMBL" id="MFK7160582.1"/>
    </source>
</evidence>
<evidence type="ECO:0000256" key="1">
    <source>
        <dbReference type="SAM" id="Phobius"/>
    </source>
</evidence>
<gene>
    <name evidence="2" type="ORF">V6U78_05975</name>
</gene>
<keyword evidence="1" id="KW-1133">Transmembrane helix</keyword>
<dbReference type="EMBL" id="JBANFI010000003">
    <property type="protein sequence ID" value="MFK7160582.1"/>
    <property type="molecule type" value="Genomic_DNA"/>
</dbReference>
<feature type="transmembrane region" description="Helical" evidence="1">
    <location>
        <begin position="150"/>
        <end position="173"/>
    </location>
</feature>
<reference evidence="2 3" key="1">
    <citation type="submission" date="2024-02" db="EMBL/GenBank/DDBJ databases">
        <title>Marinospirillum sp. MEB 164 isolated from Lonar lake sediment.</title>
        <authorList>
            <person name="Joshi A."/>
            <person name="Thite S."/>
        </authorList>
    </citation>
    <scope>NUCLEOTIDE SEQUENCE [LARGE SCALE GENOMIC DNA]</scope>
    <source>
        <strain evidence="2 3">MEB164</strain>
    </source>
</reference>
<sequence>MRFLAEFVMQSRTKAMAVAAVTALIPFLHLISAAVVALVWLRMEKRDAWPVAAAAFLPGLIYFFSGDPSVLTVVAMAIIFAELLKQQQNWVYPLYAGLGCGVVMALSFSWIPQELEQELFDLLLASNPHFESLGFEADQHSQLLQVFSQLLNGMITTLQVLTALLSLMLGRWWQAQLYHPQGFALEFQSLRLPAWYGLLLVVFLLVLWSGWQGLLPLLPLIPLPLIIAAFALIHGVVRIQGYNSFWLGLLYLLMLFAQPYIILLLVGIAMADSLLDFRSRLAPPPPPSDGSGEA</sequence>
<proteinExistence type="predicted"/>
<organism evidence="2 3">
    <name type="scientific">Marinospirillum alkalitolerans</name>
    <dbReference type="NCBI Taxonomy" id="3123374"/>
    <lineage>
        <taxon>Bacteria</taxon>
        <taxon>Pseudomonadati</taxon>
        <taxon>Pseudomonadota</taxon>
        <taxon>Gammaproteobacteria</taxon>
        <taxon>Oceanospirillales</taxon>
        <taxon>Oceanospirillaceae</taxon>
        <taxon>Marinospirillum</taxon>
    </lineage>
</organism>
<protein>
    <recommendedName>
        <fullName evidence="4">DUF2232 domain-containing protein</fullName>
    </recommendedName>
</protein>
<dbReference type="Proteomes" id="UP001621714">
    <property type="component" value="Unassembled WGS sequence"/>
</dbReference>
<feature type="transmembrane region" description="Helical" evidence="1">
    <location>
        <begin position="49"/>
        <end position="80"/>
    </location>
</feature>
<dbReference type="RefSeq" id="WP_405338430.1">
    <property type="nucleotide sequence ID" value="NZ_JBANFI010000003.1"/>
</dbReference>
<name>A0ABW8PWA7_9GAMM</name>
<feature type="transmembrane region" description="Helical" evidence="1">
    <location>
        <begin position="194"/>
        <end position="211"/>
    </location>
</feature>
<feature type="transmembrane region" description="Helical" evidence="1">
    <location>
        <begin position="217"/>
        <end position="237"/>
    </location>
</feature>
<keyword evidence="3" id="KW-1185">Reference proteome</keyword>
<keyword evidence="1" id="KW-0472">Membrane</keyword>